<evidence type="ECO:0000313" key="2">
    <source>
        <dbReference type="Proteomes" id="UP000667650"/>
    </source>
</evidence>
<sequence length="341" mass="39588">MYITVTRQHMDQTFSQSSADFVTYLEKENKGKSFDLQEHFFDQYNDRISPEQVIAEIDGNTAKLKKREPKFYSLTLNPSQRELKAINNDPTLLRRYVREAMKDYAASFYRKTPVSVDSIKYYAKIEHGRTFKGFDKKVKENQPYRAEIARLNNEIRKIHRGELQGSIKKRQKQIEKLIEQTLHKIDGVPIKQGMAKPGLQTHVHIIVSRKDVTNRFSLSPGSSYKESEAKLNGETVKRGFKRDQFFENAEKTFDKLFGYDRNFAEHYRNRKTFVRDPTTYFAQLTGLPVSERGLALKILNESGLNVPNLNIPANKVQLAVKTFHKLKRAMQVAQKSTSIEI</sequence>
<dbReference type="AlphaFoldDB" id="A0A964TAT3"/>
<organism evidence="1 2">
    <name type="scientific">Flagellimonas ochracea</name>
    <dbReference type="NCBI Taxonomy" id="2696472"/>
    <lineage>
        <taxon>Bacteria</taxon>
        <taxon>Pseudomonadati</taxon>
        <taxon>Bacteroidota</taxon>
        <taxon>Flavobacteriia</taxon>
        <taxon>Flavobacteriales</taxon>
        <taxon>Flavobacteriaceae</taxon>
        <taxon>Flagellimonas</taxon>
    </lineage>
</organism>
<dbReference type="NCBIfam" id="NF041495">
    <property type="entry name" value="MobB_relaxase"/>
    <property type="match status" value="1"/>
</dbReference>
<dbReference type="RefSeq" id="WP_166522835.1">
    <property type="nucleotide sequence ID" value="NZ_JAAABI010000002.1"/>
</dbReference>
<protein>
    <submittedName>
        <fullName evidence="1">Mobilization protein</fullName>
    </submittedName>
</protein>
<reference evidence="1" key="1">
    <citation type="submission" date="2020-01" db="EMBL/GenBank/DDBJ databases">
        <title>Muricauda ochracea sp. nov., isolated from a tidal flat of Garorim bay in Korea.</title>
        <authorList>
            <person name="Kim D."/>
            <person name="Yoo Y."/>
            <person name="Kim J.-J."/>
        </authorList>
    </citation>
    <scope>NUCLEOTIDE SEQUENCE</scope>
    <source>
        <strain evidence="1">JGD-17</strain>
    </source>
</reference>
<accession>A0A964TAT3</accession>
<dbReference type="Proteomes" id="UP000667650">
    <property type="component" value="Unassembled WGS sequence"/>
</dbReference>
<dbReference type="Pfam" id="PF18976">
    <property type="entry name" value="DUF5712"/>
    <property type="match status" value="1"/>
</dbReference>
<evidence type="ECO:0000313" key="1">
    <source>
        <dbReference type="EMBL" id="NAY91410.1"/>
    </source>
</evidence>
<dbReference type="InterPro" id="IPR043766">
    <property type="entry name" value="BfmA-like"/>
</dbReference>
<proteinExistence type="predicted"/>
<gene>
    <name evidence="1" type="ORF">GTQ34_05710</name>
</gene>
<dbReference type="InterPro" id="IPR048098">
    <property type="entry name" value="MobB"/>
</dbReference>
<name>A0A964TAT3_9FLAO</name>
<keyword evidence="2" id="KW-1185">Reference proteome</keyword>
<comment type="caution">
    <text evidence="1">The sequence shown here is derived from an EMBL/GenBank/DDBJ whole genome shotgun (WGS) entry which is preliminary data.</text>
</comment>
<dbReference type="EMBL" id="JAAABI010000002">
    <property type="protein sequence ID" value="NAY91410.1"/>
    <property type="molecule type" value="Genomic_DNA"/>
</dbReference>